<comment type="similarity">
    <text evidence="2 10">In the N-terminal section; belongs to the FGAMS family.</text>
</comment>
<feature type="active site" description="Nucleophile" evidence="10">
    <location>
        <position position="1077"/>
    </location>
</feature>
<evidence type="ECO:0000256" key="4">
    <source>
        <dbReference type="ARBA" id="ARBA00022723"/>
    </source>
</evidence>
<dbReference type="SUPFAM" id="SSF52317">
    <property type="entry name" value="Class I glutamine amidotransferase-like"/>
    <property type="match status" value="1"/>
</dbReference>
<evidence type="ECO:0000256" key="3">
    <source>
        <dbReference type="ARBA" id="ARBA00022598"/>
    </source>
</evidence>
<dbReference type="InterPro" id="IPR010073">
    <property type="entry name" value="PurL_large"/>
</dbReference>
<keyword evidence="16" id="KW-1185">Reference proteome</keyword>
<dbReference type="SMART" id="SM01211">
    <property type="entry name" value="GATase_5"/>
    <property type="match status" value="1"/>
</dbReference>
<dbReference type="SUPFAM" id="SSF55326">
    <property type="entry name" value="PurM N-terminal domain-like"/>
    <property type="match status" value="2"/>
</dbReference>
<dbReference type="PANTHER" id="PTHR10099">
    <property type="entry name" value="PHOSPHORIBOSYLFORMYLGLYCINAMIDINE SYNTHASE"/>
    <property type="match status" value="1"/>
</dbReference>
<dbReference type="Pfam" id="PF22689">
    <property type="entry name" value="FGAR-AT_PurM_N-like"/>
    <property type="match status" value="1"/>
</dbReference>
<feature type="active site" evidence="10">
    <location>
        <position position="1190"/>
    </location>
</feature>
<accession>A0ABT8KJU6</accession>
<dbReference type="Gene3D" id="3.40.50.880">
    <property type="match status" value="1"/>
</dbReference>
<keyword evidence="8 10" id="KW-0460">Magnesium</keyword>
<dbReference type="Gene3D" id="1.10.8.750">
    <property type="entry name" value="Phosphoribosylformylglycinamidine synthase, linker domain"/>
    <property type="match status" value="1"/>
</dbReference>
<organism evidence="15 16">
    <name type="scientific">Splendidivirga corallicola</name>
    <dbReference type="NCBI Taxonomy" id="3051826"/>
    <lineage>
        <taxon>Bacteria</taxon>
        <taxon>Pseudomonadati</taxon>
        <taxon>Bacteroidota</taxon>
        <taxon>Cytophagia</taxon>
        <taxon>Cytophagales</taxon>
        <taxon>Splendidivirgaceae</taxon>
        <taxon>Splendidivirga</taxon>
    </lineage>
</organism>
<keyword evidence="7 10" id="KW-0067">ATP-binding</keyword>
<feature type="domain" description="PurM-like C-terminal" evidence="11">
    <location>
        <begin position="381"/>
        <end position="536"/>
    </location>
</feature>
<dbReference type="CDD" id="cd02204">
    <property type="entry name" value="PurL_repeat2"/>
    <property type="match status" value="1"/>
</dbReference>
<dbReference type="HAMAP" id="MF_00419">
    <property type="entry name" value="PurL_1"/>
    <property type="match status" value="1"/>
</dbReference>
<dbReference type="SUPFAM" id="SSF109736">
    <property type="entry name" value="FGAM synthase PurL, linker domain"/>
    <property type="match status" value="1"/>
</dbReference>
<comment type="catalytic activity">
    <reaction evidence="10">
        <text>N(2)-formyl-N(1)-(5-phospho-beta-D-ribosyl)glycinamide + L-glutamine + ATP + H2O = 2-formamido-N(1)-(5-O-phospho-beta-D-ribosyl)acetamidine + L-glutamate + ADP + phosphate + H(+)</text>
        <dbReference type="Rhea" id="RHEA:17129"/>
        <dbReference type="ChEBI" id="CHEBI:15377"/>
        <dbReference type="ChEBI" id="CHEBI:15378"/>
        <dbReference type="ChEBI" id="CHEBI:29985"/>
        <dbReference type="ChEBI" id="CHEBI:30616"/>
        <dbReference type="ChEBI" id="CHEBI:43474"/>
        <dbReference type="ChEBI" id="CHEBI:58359"/>
        <dbReference type="ChEBI" id="CHEBI:147286"/>
        <dbReference type="ChEBI" id="CHEBI:147287"/>
        <dbReference type="ChEBI" id="CHEBI:456216"/>
        <dbReference type="EC" id="6.3.5.3"/>
    </reaction>
</comment>
<protein>
    <recommendedName>
        <fullName evidence="10">Phosphoribosylformylglycinamidine synthase</fullName>
        <shortName evidence="10">FGAM synthase</shortName>
        <shortName evidence="10">FGAMS</shortName>
        <ecNumber evidence="10">6.3.5.3</ecNumber>
    </recommendedName>
    <alternativeName>
        <fullName evidence="10">Formylglycinamide ribonucleotide amidotransferase</fullName>
        <shortName evidence="10">FGAR amidotransferase</shortName>
        <shortName evidence="10">FGAR-AT</shortName>
    </alternativeName>
</protein>
<dbReference type="EMBL" id="JAUJEA010000001">
    <property type="protein sequence ID" value="MDN5199860.1"/>
    <property type="molecule type" value="Genomic_DNA"/>
</dbReference>
<evidence type="ECO:0000256" key="9">
    <source>
        <dbReference type="ARBA" id="ARBA00022962"/>
    </source>
</evidence>
<keyword evidence="10" id="KW-0963">Cytoplasm</keyword>
<dbReference type="Proteomes" id="UP001172082">
    <property type="component" value="Unassembled WGS sequence"/>
</dbReference>
<proteinExistence type="inferred from homology"/>
<dbReference type="GO" id="GO:0004642">
    <property type="term" value="F:phosphoribosylformylglycinamidine synthase activity"/>
    <property type="evidence" value="ECO:0007669"/>
    <property type="project" value="UniProtKB-EC"/>
</dbReference>
<dbReference type="EC" id="6.3.5.3" evidence="10"/>
<feature type="binding site" evidence="10">
    <location>
        <position position="664"/>
    </location>
    <ligand>
        <name>Mg(2+)</name>
        <dbReference type="ChEBI" id="CHEBI:18420"/>
    </ligand>
</feature>
<name>A0ABT8KJU6_9BACT</name>
<dbReference type="InterPro" id="IPR041609">
    <property type="entry name" value="PurL_linker"/>
</dbReference>
<dbReference type="InterPro" id="IPR036676">
    <property type="entry name" value="PurM-like_C_sf"/>
</dbReference>
<dbReference type="Gene3D" id="3.30.1330.10">
    <property type="entry name" value="PurM-like, N-terminal domain"/>
    <property type="match status" value="2"/>
</dbReference>
<dbReference type="InterPro" id="IPR036604">
    <property type="entry name" value="PurS-like_sf"/>
</dbReference>
<evidence type="ECO:0000256" key="7">
    <source>
        <dbReference type="ARBA" id="ARBA00022840"/>
    </source>
</evidence>
<comment type="subunit">
    <text evidence="10">Monomer.</text>
</comment>
<dbReference type="InterPro" id="IPR036921">
    <property type="entry name" value="PurM-like_N_sf"/>
</dbReference>
<keyword evidence="9 10" id="KW-0315">Glutamine amidotransferase</keyword>
<dbReference type="PANTHER" id="PTHR10099:SF1">
    <property type="entry name" value="PHOSPHORIBOSYLFORMYLGLYCINAMIDINE SYNTHASE"/>
    <property type="match status" value="1"/>
</dbReference>
<dbReference type="NCBIfam" id="NF003672">
    <property type="entry name" value="PRK05297.1"/>
    <property type="match status" value="1"/>
</dbReference>
<evidence type="ECO:0000256" key="6">
    <source>
        <dbReference type="ARBA" id="ARBA00022755"/>
    </source>
</evidence>
<evidence type="ECO:0000256" key="8">
    <source>
        <dbReference type="ARBA" id="ARBA00022842"/>
    </source>
</evidence>
<feature type="active site" evidence="10">
    <location>
        <position position="1192"/>
    </location>
</feature>
<evidence type="ECO:0000256" key="5">
    <source>
        <dbReference type="ARBA" id="ARBA00022741"/>
    </source>
</evidence>
<dbReference type="CDD" id="cd01740">
    <property type="entry name" value="GATase1_FGAR_AT"/>
    <property type="match status" value="1"/>
</dbReference>
<evidence type="ECO:0000256" key="2">
    <source>
        <dbReference type="ARBA" id="ARBA00008608"/>
    </source>
</evidence>
<evidence type="ECO:0000259" key="13">
    <source>
        <dbReference type="Pfam" id="PF18076"/>
    </source>
</evidence>
<comment type="pathway">
    <text evidence="1 10">Purine metabolism; IMP biosynthesis via de novo pathway; 5-amino-1-(5-phospho-D-ribosyl)imidazole from N(2)-formyl-N(1)-(5-phospho-D-ribosyl)glycinamide: step 1/2.</text>
</comment>
<evidence type="ECO:0000313" key="16">
    <source>
        <dbReference type="Proteomes" id="UP001172082"/>
    </source>
</evidence>
<comment type="caution">
    <text evidence="10">Lacks conserved residue(s) required for the propagation of feature annotation.</text>
</comment>
<feature type="binding site" evidence="10">
    <location>
        <begin position="260"/>
        <end position="271"/>
    </location>
    <ligand>
        <name>ATP</name>
        <dbReference type="ChEBI" id="CHEBI:30616"/>
    </ligand>
</feature>
<evidence type="ECO:0000259" key="14">
    <source>
        <dbReference type="Pfam" id="PF22689"/>
    </source>
</evidence>
<reference evidence="15" key="1">
    <citation type="submission" date="2023-06" db="EMBL/GenBank/DDBJ databases">
        <title>Genomic of Parafulvivirga corallium.</title>
        <authorList>
            <person name="Wang G."/>
        </authorList>
    </citation>
    <scope>NUCLEOTIDE SEQUENCE</scope>
    <source>
        <strain evidence="15">BMA10</strain>
    </source>
</reference>
<feature type="binding site" evidence="10">
    <location>
        <position position="828"/>
    </location>
    <ligand>
        <name>Mg(2+)</name>
        <dbReference type="ChEBI" id="CHEBI:18420"/>
    </ligand>
</feature>
<comment type="caution">
    <text evidence="15">The sequence shown here is derived from an EMBL/GenBank/DDBJ whole genome shotgun (WGS) entry which is preliminary data.</text>
</comment>
<feature type="binding site" evidence="10">
    <location>
        <position position="830"/>
    </location>
    <ligand>
        <name>ATP</name>
        <dbReference type="ChEBI" id="CHEBI:30616"/>
    </ligand>
</feature>
<gene>
    <name evidence="10 15" type="primary">purL</name>
    <name evidence="15" type="synonym">purI</name>
    <name evidence="15" type="ORF">QQ008_00760</name>
</gene>
<dbReference type="Gene3D" id="3.90.650.10">
    <property type="entry name" value="PurM-like C-terminal domain"/>
    <property type="match status" value="2"/>
</dbReference>
<dbReference type="InterPro" id="IPR040707">
    <property type="entry name" value="FGAR-AT_N"/>
</dbReference>
<evidence type="ECO:0000313" key="15">
    <source>
        <dbReference type="EMBL" id="MDN5199860.1"/>
    </source>
</evidence>
<feature type="domain" description="Phosphoribosylformylglycinamidine synthase N-terminal" evidence="13">
    <location>
        <begin position="12"/>
        <end position="83"/>
    </location>
</feature>
<dbReference type="Pfam" id="PF02769">
    <property type="entry name" value="AIRS_C"/>
    <property type="match status" value="2"/>
</dbReference>
<feature type="domain" description="PurM-like C-terminal" evidence="11">
    <location>
        <begin position="782"/>
        <end position="909"/>
    </location>
</feature>
<dbReference type="Pfam" id="PF13507">
    <property type="entry name" value="GATase_5"/>
    <property type="match status" value="1"/>
</dbReference>
<feature type="domain" description="Phosphoribosylformylglycinamidine synthase linker" evidence="12">
    <location>
        <begin position="122"/>
        <end position="171"/>
    </location>
</feature>
<sequence length="1235" mass="136643">MILFFKSTPTKFYAVGTNTETSENDLEKLIWLFGNAQTINQQSLAGYFIGPRKEMITPWSTNAVEITQNMGIEGIERIEEFEQVENDKASYDPMLQSLYQNLDQTLYTIEKQPDPIIHIDDIASYNQQEGLALSNDEISYLEEVSQKIGRKLTDSEVFGFSQVNSEHCRHKIFNGTFIIDGKEKEASLFQLIKKTAKQNPNRLVSAYKDNVAFIQGPTVEQFAPKTQDKPDYFETEDIETVLSLKAETHNFPTTVEPFNGAATGSGGEIRDRMAGGTGSIPLAGTAVYMTSYSRLEEGRDWESKTTSRKWLYQTPMEILIKASNGASDFGNKFGQPLISGSLLTFEHFENDKKYGFDKVIMLAGGVGYGKATGSLKETPGEGDKIVVLGGDNYRIGMGGGAVSSVATGEFDNSIELNAVQRSNPEMQKRVCNAIRALVELKHNPIVSIHDHGAGGHLNCLSELVEETGGTIDLNKLPVGDPTLSAKEIVGNESQERMGLIMKEGDIELLDKIANRERAPLYIVGETTGDQHFKFEDKKNGANPIDWSLEHMFGKPPKTILEDKNTVQNFEEVQYDPTLIEHYLEQVLQLESVACKDWLTNKVDRCVTGKVAKQQNAGPLQLPLNNVGVMAIDYRGKKGVATSIGHAPVSALIDPLAGSTLSIAEALTNIIWAPIEGDLKGISLSANWMWPAKNEGEDARLYEAVEGVSDFACALGINIPTGKDSLSMTQKYSDGDTVYAPGTVIISAVGEVSDINKIVEPVLINQVHTSFIYIPFSKDSYKLGGSSFAQVVNKLGQAAPGVIDADYFANCFNTIQGLVKDELILAGHDISAGGLITTLLEMNFSNAQNGIVVDLNGIDEEDTVKLLFSENPGVVIQVSQLDKVKTHLQKNNVVYHKIGTLQSERKLSIDHRTQKLNLDIDTLRDKWFKTSHLLDRKQSGEHFADTRFEHYKKQPLVYQFKEDFSGKFDQYGISADRKERTSIKAAIIREKGVNGDREMAYAMHLAGFDVKDVHMTDLISGREDLSDVNFIVFVGGFSNSDVLGSAKGWAGAFLYNEKAKKALDNFYKRSDTLSLGVCNGCQLMMELGLLYPEMKEHPKMHHNASGKFECNFLNINIPQNDSVMLGSLSGTRLGIWVAHGEGRFVLPGNENDYCVSGKYSYEAYPGNPNGSDFSAASLHSADGRHLAIMPHLERSLFPWNWANYPDNRKGDEVSPWIEGFVNARKWVEDSIEKEAM</sequence>
<dbReference type="NCBIfam" id="TIGR01735">
    <property type="entry name" value="FGAM_synt"/>
    <property type="match status" value="1"/>
</dbReference>
<dbReference type="InterPro" id="IPR010918">
    <property type="entry name" value="PurM-like_C_dom"/>
</dbReference>
<dbReference type="InterPro" id="IPR029062">
    <property type="entry name" value="Class_I_gatase-like"/>
</dbReference>
<evidence type="ECO:0000256" key="10">
    <source>
        <dbReference type="HAMAP-Rule" id="MF_00419"/>
    </source>
</evidence>
<keyword evidence="4 10" id="KW-0479">Metal-binding</keyword>
<keyword evidence="6 10" id="KW-0658">Purine biosynthesis</keyword>
<dbReference type="InterPro" id="IPR055181">
    <property type="entry name" value="FGAR-AT_PurM_N-like"/>
</dbReference>
<dbReference type="Pfam" id="PF18072">
    <property type="entry name" value="FGAR-AT_linker"/>
    <property type="match status" value="1"/>
</dbReference>
<dbReference type="RefSeq" id="WP_346749891.1">
    <property type="nucleotide sequence ID" value="NZ_JAUJEA010000001.1"/>
</dbReference>
<evidence type="ECO:0000259" key="12">
    <source>
        <dbReference type="Pfam" id="PF18072"/>
    </source>
</evidence>
<dbReference type="PROSITE" id="PS51273">
    <property type="entry name" value="GATASE_TYPE_1"/>
    <property type="match status" value="1"/>
</dbReference>
<dbReference type="SUPFAM" id="SSF56042">
    <property type="entry name" value="PurM C-terminal domain-like"/>
    <property type="match status" value="2"/>
</dbReference>
<comment type="function">
    <text evidence="10">Phosphoribosylformylglycinamidine synthase involved in the purines biosynthetic pathway. Catalyzes the ATP-dependent conversion of formylglycinamide ribonucleotide (FGAR) and glutamine to yield formylglycinamidine ribonucleotide (FGAM) and glutamate.</text>
</comment>
<evidence type="ECO:0000259" key="11">
    <source>
        <dbReference type="Pfam" id="PF02769"/>
    </source>
</evidence>
<feature type="binding site" evidence="10">
    <location>
        <position position="668"/>
    </location>
    <ligand>
        <name>Mg(2+)</name>
        <dbReference type="ChEBI" id="CHEBI:18420"/>
    </ligand>
</feature>
<keyword evidence="5 10" id="KW-0547">Nucleotide-binding</keyword>
<keyword evidence="3 10" id="KW-0436">Ligase</keyword>
<comment type="subcellular location">
    <subcellularLocation>
        <location evidence="10">Cytoplasm</location>
    </subcellularLocation>
</comment>
<dbReference type="Pfam" id="PF18076">
    <property type="entry name" value="FGAR-AT_N"/>
    <property type="match status" value="1"/>
</dbReference>
<feature type="domain" description="FGAR-AT PurM N-terminal-like" evidence="14">
    <location>
        <begin position="595"/>
        <end position="748"/>
    </location>
</feature>
<dbReference type="SUPFAM" id="SSF82697">
    <property type="entry name" value="PurS-like"/>
    <property type="match status" value="1"/>
</dbReference>
<evidence type="ECO:0000256" key="1">
    <source>
        <dbReference type="ARBA" id="ARBA00004920"/>
    </source>
</evidence>